<dbReference type="EMBL" id="WAGF01000024">
    <property type="protein sequence ID" value="KAB0875262.1"/>
    <property type="molecule type" value="Genomic_DNA"/>
</dbReference>
<reference evidence="1 2" key="1">
    <citation type="submission" date="2019-09" db="EMBL/GenBank/DDBJ databases">
        <title>Prevalence, distribution, and phylogeny of type two toxin-antitoxin genes possessed by Cronobacter species where C. sakazakii homologs follow sequence type lineages.</title>
        <authorList>
            <person name="Finkelstein S."/>
            <person name="Negrete F."/>
            <person name="Jang H."/>
            <person name="Gopinath G.R."/>
            <person name="Tall B.D."/>
        </authorList>
    </citation>
    <scope>NUCLEOTIDE SEQUENCE [LARGE SCALE GENOMIC DNA]</scope>
    <source>
        <strain evidence="1 2">MOD1_Comp4</strain>
    </source>
</reference>
<evidence type="ECO:0000313" key="1">
    <source>
        <dbReference type="EMBL" id="KAB0875262.1"/>
    </source>
</evidence>
<name>A0AAN5X0J8_CROSK</name>
<proteinExistence type="predicted"/>
<evidence type="ECO:0000313" key="2">
    <source>
        <dbReference type="Proteomes" id="UP000439917"/>
    </source>
</evidence>
<dbReference type="Proteomes" id="UP000439917">
    <property type="component" value="Unassembled WGS sequence"/>
</dbReference>
<gene>
    <name evidence="1" type="ORF">FZI38_21470</name>
</gene>
<protein>
    <submittedName>
        <fullName evidence="1">Uncharacterized protein</fullName>
    </submittedName>
</protein>
<comment type="caution">
    <text evidence="1">The sequence shown here is derived from an EMBL/GenBank/DDBJ whole genome shotgun (WGS) entry which is preliminary data.</text>
</comment>
<sequence length="122" mass="14133">MVKYKKAFNEVNVLMSEILDKLNITLEETDLFPTEDIFRIVVMKIEVDNLKLISSIFTNDEYHEVKEGMTPAVNKFMHWWGDNLDCDNINIPALIAKIEESVLSPAMSENSKSEIKQNKKRL</sequence>
<organism evidence="1 2">
    <name type="scientific">Cronobacter sakazakii</name>
    <name type="common">Enterobacter sakazakii</name>
    <dbReference type="NCBI Taxonomy" id="28141"/>
    <lineage>
        <taxon>Bacteria</taxon>
        <taxon>Pseudomonadati</taxon>
        <taxon>Pseudomonadota</taxon>
        <taxon>Gammaproteobacteria</taxon>
        <taxon>Enterobacterales</taxon>
        <taxon>Enterobacteriaceae</taxon>
        <taxon>Cronobacter</taxon>
    </lineage>
</organism>
<accession>A0AAN5X0J8</accession>
<dbReference type="AlphaFoldDB" id="A0AAN5X0J8"/>